<accession>A0A0C3QB20</accession>
<dbReference type="Proteomes" id="UP000054248">
    <property type="component" value="Unassembled WGS sequence"/>
</dbReference>
<dbReference type="EMBL" id="KN823116">
    <property type="protein sequence ID" value="KIO22201.1"/>
    <property type="molecule type" value="Genomic_DNA"/>
</dbReference>
<dbReference type="AlphaFoldDB" id="A0A0C3QB20"/>
<sequence>MGQVHRLCIDFESLYDDGNACRGVSDRLELRLYPALSALDAYERSSVTRPVGVVTEAELNENPRTSLHPFPTRPRTSLPSLQLSILTRLNCSWV</sequence>
<evidence type="ECO:0000313" key="1">
    <source>
        <dbReference type="EMBL" id="KIO22201.1"/>
    </source>
</evidence>
<reference evidence="1 2" key="1">
    <citation type="submission" date="2014-04" db="EMBL/GenBank/DDBJ databases">
        <authorList>
            <consortium name="DOE Joint Genome Institute"/>
            <person name="Kuo A."/>
            <person name="Girlanda M."/>
            <person name="Perotto S."/>
            <person name="Kohler A."/>
            <person name="Nagy L.G."/>
            <person name="Floudas D."/>
            <person name="Copeland A."/>
            <person name="Barry K.W."/>
            <person name="Cichocki N."/>
            <person name="Veneault-Fourrey C."/>
            <person name="LaButti K."/>
            <person name="Lindquist E.A."/>
            <person name="Lipzen A."/>
            <person name="Lundell T."/>
            <person name="Morin E."/>
            <person name="Murat C."/>
            <person name="Sun H."/>
            <person name="Tunlid A."/>
            <person name="Henrissat B."/>
            <person name="Grigoriev I.V."/>
            <person name="Hibbett D.S."/>
            <person name="Martin F."/>
            <person name="Nordberg H.P."/>
            <person name="Cantor M.N."/>
            <person name="Hua S.X."/>
        </authorList>
    </citation>
    <scope>NUCLEOTIDE SEQUENCE [LARGE SCALE GENOMIC DNA]</scope>
    <source>
        <strain evidence="1 2">MUT 4182</strain>
    </source>
</reference>
<dbReference type="HOGENOM" id="CLU_2387777_0_0_1"/>
<keyword evidence="2" id="KW-1185">Reference proteome</keyword>
<organism evidence="1 2">
    <name type="scientific">Tulasnella calospora MUT 4182</name>
    <dbReference type="NCBI Taxonomy" id="1051891"/>
    <lineage>
        <taxon>Eukaryota</taxon>
        <taxon>Fungi</taxon>
        <taxon>Dikarya</taxon>
        <taxon>Basidiomycota</taxon>
        <taxon>Agaricomycotina</taxon>
        <taxon>Agaricomycetes</taxon>
        <taxon>Cantharellales</taxon>
        <taxon>Tulasnellaceae</taxon>
        <taxon>Tulasnella</taxon>
    </lineage>
</organism>
<name>A0A0C3QB20_9AGAM</name>
<gene>
    <name evidence="1" type="ORF">M407DRAFT_120063</name>
</gene>
<protein>
    <submittedName>
        <fullName evidence="1">Uncharacterized protein</fullName>
    </submittedName>
</protein>
<proteinExistence type="predicted"/>
<evidence type="ECO:0000313" key="2">
    <source>
        <dbReference type="Proteomes" id="UP000054248"/>
    </source>
</evidence>
<reference evidence="2" key="2">
    <citation type="submission" date="2015-01" db="EMBL/GenBank/DDBJ databases">
        <title>Evolutionary Origins and Diversification of the Mycorrhizal Mutualists.</title>
        <authorList>
            <consortium name="DOE Joint Genome Institute"/>
            <consortium name="Mycorrhizal Genomics Consortium"/>
            <person name="Kohler A."/>
            <person name="Kuo A."/>
            <person name="Nagy L.G."/>
            <person name="Floudas D."/>
            <person name="Copeland A."/>
            <person name="Barry K.W."/>
            <person name="Cichocki N."/>
            <person name="Veneault-Fourrey C."/>
            <person name="LaButti K."/>
            <person name="Lindquist E.A."/>
            <person name="Lipzen A."/>
            <person name="Lundell T."/>
            <person name="Morin E."/>
            <person name="Murat C."/>
            <person name="Riley R."/>
            <person name="Ohm R."/>
            <person name="Sun H."/>
            <person name="Tunlid A."/>
            <person name="Henrissat B."/>
            <person name="Grigoriev I.V."/>
            <person name="Hibbett D.S."/>
            <person name="Martin F."/>
        </authorList>
    </citation>
    <scope>NUCLEOTIDE SEQUENCE [LARGE SCALE GENOMIC DNA]</scope>
    <source>
        <strain evidence="2">MUT 4182</strain>
    </source>
</reference>